<feature type="transmembrane region" description="Helical" evidence="1">
    <location>
        <begin position="20"/>
        <end position="43"/>
    </location>
</feature>
<keyword evidence="1" id="KW-0812">Transmembrane</keyword>
<sequence>MVRFLIPIEYLAPFEAVTWIGFAVEGGMLLLEILIIVTLVKYLPSINRSVKNSSLPVIFAFWKTVDKLVKPLPIIRIICSEMLMFYYAIAMWRKKLPTGTNVFTLHHKSSLFAMQIMLIHAVILETVGLHWFFHEKSIILSIILLIINVYIVFFLIGDIQAVRHNPVLVTNNKLYLSLGLMKRMEIQWTDIAEVIEEPEQLKQKLSKNTIDFIARDFEETHPDVILKLNWPIPAALIMGMKKEFDQVAIRVDDPLRFKEMIKEKTAKSINYCKPDVYDVEGESN</sequence>
<name>A0ABQ3N5V8_9BACI</name>
<feature type="transmembrane region" description="Helical" evidence="1">
    <location>
        <begin position="73"/>
        <end position="92"/>
    </location>
</feature>
<dbReference type="Proteomes" id="UP000637074">
    <property type="component" value="Unassembled WGS sequence"/>
</dbReference>
<evidence type="ECO:0000313" key="3">
    <source>
        <dbReference type="Proteomes" id="UP000637074"/>
    </source>
</evidence>
<organism evidence="2 3">
    <name type="scientific">Neobacillus kokaensis</name>
    <dbReference type="NCBI Taxonomy" id="2759023"/>
    <lineage>
        <taxon>Bacteria</taxon>
        <taxon>Bacillati</taxon>
        <taxon>Bacillota</taxon>
        <taxon>Bacilli</taxon>
        <taxon>Bacillales</taxon>
        <taxon>Bacillaceae</taxon>
        <taxon>Neobacillus</taxon>
    </lineage>
</organism>
<dbReference type="EMBL" id="BNDS01000021">
    <property type="protein sequence ID" value="GHI00311.1"/>
    <property type="molecule type" value="Genomic_DNA"/>
</dbReference>
<reference evidence="2 3" key="1">
    <citation type="journal article" date="2022" name="Int. J. Syst. Evol. Microbiol.">
        <title>Neobacillus kokaensis sp. nov., isolated from soil.</title>
        <authorList>
            <person name="Yuki K."/>
            <person name="Matsubara H."/>
            <person name="Yamaguchi S."/>
        </authorList>
    </citation>
    <scope>NUCLEOTIDE SEQUENCE [LARGE SCALE GENOMIC DNA]</scope>
    <source>
        <strain evidence="2 3">LOB 377</strain>
    </source>
</reference>
<dbReference type="RefSeq" id="WP_308435614.1">
    <property type="nucleotide sequence ID" value="NZ_BNDS01000021.1"/>
</dbReference>
<evidence type="ECO:0000256" key="1">
    <source>
        <dbReference type="SAM" id="Phobius"/>
    </source>
</evidence>
<keyword evidence="3" id="KW-1185">Reference proteome</keyword>
<gene>
    <name evidence="2" type="ORF">AM1BK_38530</name>
</gene>
<evidence type="ECO:0000313" key="2">
    <source>
        <dbReference type="EMBL" id="GHI00311.1"/>
    </source>
</evidence>
<comment type="caution">
    <text evidence="2">The sequence shown here is derived from an EMBL/GenBank/DDBJ whole genome shotgun (WGS) entry which is preliminary data.</text>
</comment>
<accession>A0ABQ3N5V8</accession>
<keyword evidence="1" id="KW-0472">Membrane</keyword>
<feature type="transmembrane region" description="Helical" evidence="1">
    <location>
        <begin position="138"/>
        <end position="156"/>
    </location>
</feature>
<proteinExistence type="predicted"/>
<feature type="transmembrane region" description="Helical" evidence="1">
    <location>
        <begin position="112"/>
        <end position="133"/>
    </location>
</feature>
<protein>
    <submittedName>
        <fullName evidence="2">Uncharacterized protein</fullName>
    </submittedName>
</protein>
<keyword evidence="1" id="KW-1133">Transmembrane helix</keyword>